<accession>A0ABT0ZL07</accession>
<evidence type="ECO:0000313" key="2">
    <source>
        <dbReference type="EMBL" id="MCN9244273.1"/>
    </source>
</evidence>
<dbReference type="Pfam" id="PF18944">
    <property type="entry name" value="DUF5691"/>
    <property type="match status" value="1"/>
</dbReference>
<protein>
    <submittedName>
        <fullName evidence="2">Uncharacterized protein</fullName>
    </submittedName>
</protein>
<proteinExistence type="predicted"/>
<feature type="non-terminal residue" evidence="2">
    <location>
        <position position="84"/>
    </location>
</feature>
<evidence type="ECO:0000313" key="3">
    <source>
        <dbReference type="Proteomes" id="UP001523219"/>
    </source>
</evidence>
<dbReference type="InterPro" id="IPR043746">
    <property type="entry name" value="DUF5691"/>
</dbReference>
<organism evidence="2 3">
    <name type="scientific">Streptomyces macrolidinus</name>
    <dbReference type="NCBI Taxonomy" id="2952607"/>
    <lineage>
        <taxon>Bacteria</taxon>
        <taxon>Bacillati</taxon>
        <taxon>Actinomycetota</taxon>
        <taxon>Actinomycetes</taxon>
        <taxon>Kitasatosporales</taxon>
        <taxon>Streptomycetaceae</taxon>
        <taxon>Streptomyces</taxon>
    </lineage>
</organism>
<keyword evidence="3" id="KW-1185">Reference proteome</keyword>
<reference evidence="2 3" key="1">
    <citation type="submission" date="2022-05" db="EMBL/GenBank/DDBJ databases">
        <title>Streptomyces sp. nov. RY43-2 isolated from soil of a peat swamp forest.</title>
        <authorList>
            <person name="Kanchanasin P."/>
            <person name="Tanasupawat S."/>
            <person name="Phongsopitanun W."/>
        </authorList>
    </citation>
    <scope>NUCLEOTIDE SEQUENCE [LARGE SCALE GENOMIC DNA]</scope>
    <source>
        <strain evidence="2 3">RY43-2</strain>
    </source>
</reference>
<comment type="caution">
    <text evidence="2">The sequence shown here is derived from an EMBL/GenBank/DDBJ whole genome shotgun (WGS) entry which is preliminary data.</text>
</comment>
<gene>
    <name evidence="2" type="ORF">NGF19_26405</name>
</gene>
<feature type="region of interest" description="Disordered" evidence="1">
    <location>
        <begin position="60"/>
        <end position="84"/>
    </location>
</feature>
<dbReference type="EMBL" id="JAMWMR010000032">
    <property type="protein sequence ID" value="MCN9244273.1"/>
    <property type="molecule type" value="Genomic_DNA"/>
</dbReference>
<name>A0ABT0ZL07_9ACTN</name>
<feature type="compositionally biased region" description="Low complexity" evidence="1">
    <location>
        <begin position="63"/>
        <end position="73"/>
    </location>
</feature>
<evidence type="ECO:0000256" key="1">
    <source>
        <dbReference type="SAM" id="MobiDB-lite"/>
    </source>
</evidence>
<feature type="compositionally biased region" description="Basic and acidic residues" evidence="1">
    <location>
        <begin position="74"/>
        <end position="84"/>
    </location>
</feature>
<sequence length="84" mass="8852">MSATVRDTPSAVPGEEVPWEEVMTVALLGTDRRTPPWLPPGRQAPGALLDLAAVATVRRRAGLRPAPAGARPEPSAKDTRPPPP</sequence>
<dbReference type="Proteomes" id="UP001523219">
    <property type="component" value="Unassembled WGS sequence"/>
</dbReference>